<gene>
    <name evidence="2" type="ORF">LCGC14_2552100</name>
</gene>
<organism evidence="2">
    <name type="scientific">marine sediment metagenome</name>
    <dbReference type="NCBI Taxonomy" id="412755"/>
    <lineage>
        <taxon>unclassified sequences</taxon>
        <taxon>metagenomes</taxon>
        <taxon>ecological metagenomes</taxon>
    </lineage>
</organism>
<feature type="domain" description="N-acetyltransferase" evidence="1">
    <location>
        <begin position="1"/>
        <end position="100"/>
    </location>
</feature>
<dbReference type="InterPro" id="IPR016181">
    <property type="entry name" value="Acyl_CoA_acyltransferase"/>
</dbReference>
<name>A0A0F9BAI5_9ZZZZ</name>
<sequence>GWASLGSYRLKEAYRFTAEDSVYVCSDMQGGGIGALLLARLLEAAAENGFRTVIARIAAPNPASVRLHRGFGFRRVGVEREVGRKFGRWLDVVVMQKALAE</sequence>
<dbReference type="PROSITE" id="PS51186">
    <property type="entry name" value="GNAT"/>
    <property type="match status" value="1"/>
</dbReference>
<dbReference type="SUPFAM" id="SSF55729">
    <property type="entry name" value="Acyl-CoA N-acyltransferases (Nat)"/>
    <property type="match status" value="1"/>
</dbReference>
<dbReference type="PANTHER" id="PTHR43072">
    <property type="entry name" value="N-ACETYLTRANSFERASE"/>
    <property type="match status" value="1"/>
</dbReference>
<dbReference type="InterPro" id="IPR000182">
    <property type="entry name" value="GNAT_dom"/>
</dbReference>
<dbReference type="Pfam" id="PF13420">
    <property type="entry name" value="Acetyltransf_4"/>
    <property type="match status" value="1"/>
</dbReference>
<proteinExistence type="predicted"/>
<accession>A0A0F9BAI5</accession>
<comment type="caution">
    <text evidence="2">The sequence shown here is derived from an EMBL/GenBank/DDBJ whole genome shotgun (WGS) entry which is preliminary data.</text>
</comment>
<dbReference type="GO" id="GO:0016747">
    <property type="term" value="F:acyltransferase activity, transferring groups other than amino-acyl groups"/>
    <property type="evidence" value="ECO:0007669"/>
    <property type="project" value="InterPro"/>
</dbReference>
<dbReference type="EMBL" id="LAZR01041910">
    <property type="protein sequence ID" value="KKL10812.1"/>
    <property type="molecule type" value="Genomic_DNA"/>
</dbReference>
<dbReference type="Gene3D" id="3.40.630.30">
    <property type="match status" value="1"/>
</dbReference>
<protein>
    <recommendedName>
        <fullName evidence="1">N-acetyltransferase domain-containing protein</fullName>
    </recommendedName>
</protein>
<dbReference type="AlphaFoldDB" id="A0A0F9BAI5"/>
<reference evidence="2" key="1">
    <citation type="journal article" date="2015" name="Nature">
        <title>Complex archaea that bridge the gap between prokaryotes and eukaryotes.</title>
        <authorList>
            <person name="Spang A."/>
            <person name="Saw J.H."/>
            <person name="Jorgensen S.L."/>
            <person name="Zaremba-Niedzwiedzka K."/>
            <person name="Martijn J."/>
            <person name="Lind A.E."/>
            <person name="van Eijk R."/>
            <person name="Schleper C."/>
            <person name="Guy L."/>
            <person name="Ettema T.J."/>
        </authorList>
    </citation>
    <scope>NUCLEOTIDE SEQUENCE</scope>
</reference>
<feature type="non-terminal residue" evidence="2">
    <location>
        <position position="1"/>
    </location>
</feature>
<evidence type="ECO:0000259" key="1">
    <source>
        <dbReference type="PROSITE" id="PS51186"/>
    </source>
</evidence>
<dbReference type="PANTHER" id="PTHR43072:SF8">
    <property type="entry name" value="ACYLTRANSFERASE FABY-RELATED"/>
    <property type="match status" value="1"/>
</dbReference>
<evidence type="ECO:0000313" key="2">
    <source>
        <dbReference type="EMBL" id="KKL10812.1"/>
    </source>
</evidence>